<keyword evidence="1" id="KW-1133">Transmembrane helix</keyword>
<evidence type="ECO:0000313" key="2">
    <source>
        <dbReference type="EMBL" id="KAL2721162.1"/>
    </source>
</evidence>
<dbReference type="AlphaFoldDB" id="A0ABD2ALF7"/>
<dbReference type="EMBL" id="JAYRBN010000116">
    <property type="protein sequence ID" value="KAL2721162.1"/>
    <property type="molecule type" value="Genomic_DNA"/>
</dbReference>
<comment type="caution">
    <text evidence="2">The sequence shown here is derived from an EMBL/GenBank/DDBJ whole genome shotgun (WGS) entry which is preliminary data.</text>
</comment>
<feature type="transmembrane region" description="Helical" evidence="1">
    <location>
        <begin position="21"/>
        <end position="38"/>
    </location>
</feature>
<protein>
    <submittedName>
        <fullName evidence="2">Uncharacterized protein</fullName>
    </submittedName>
</protein>
<keyword evidence="3" id="KW-1185">Reference proteome</keyword>
<name>A0ABD2ALF7_VESMC</name>
<accession>A0ABD2ALF7</accession>
<evidence type="ECO:0000313" key="3">
    <source>
        <dbReference type="Proteomes" id="UP001607303"/>
    </source>
</evidence>
<reference evidence="2 3" key="1">
    <citation type="journal article" date="2024" name="Ann. Entomol. Soc. Am.">
        <title>Genomic analyses of the southern and eastern yellowjacket wasps (Hymenoptera: Vespidae) reveal evolutionary signatures of social life.</title>
        <authorList>
            <person name="Catto M.A."/>
            <person name="Caine P.B."/>
            <person name="Orr S.E."/>
            <person name="Hunt B.G."/>
            <person name="Goodisman M.A.D."/>
        </authorList>
    </citation>
    <scope>NUCLEOTIDE SEQUENCE [LARGE SCALE GENOMIC DNA]</scope>
    <source>
        <strain evidence="2">232</strain>
        <tissue evidence="2">Head and thorax</tissue>
    </source>
</reference>
<dbReference type="Proteomes" id="UP001607303">
    <property type="component" value="Unassembled WGS sequence"/>
</dbReference>
<evidence type="ECO:0000256" key="1">
    <source>
        <dbReference type="SAM" id="Phobius"/>
    </source>
</evidence>
<sequence>MTHTNNELPISLTRRSIRNSFLWKCLNILVCFFFNISINRSINYNIFIYAQNIFFVVDSCSKFVIVYDAILFQPIR</sequence>
<keyword evidence="1" id="KW-0812">Transmembrane</keyword>
<organism evidence="2 3">
    <name type="scientific">Vespula maculifrons</name>
    <name type="common">Eastern yellow jacket</name>
    <name type="synonym">Wasp</name>
    <dbReference type="NCBI Taxonomy" id="7453"/>
    <lineage>
        <taxon>Eukaryota</taxon>
        <taxon>Metazoa</taxon>
        <taxon>Ecdysozoa</taxon>
        <taxon>Arthropoda</taxon>
        <taxon>Hexapoda</taxon>
        <taxon>Insecta</taxon>
        <taxon>Pterygota</taxon>
        <taxon>Neoptera</taxon>
        <taxon>Endopterygota</taxon>
        <taxon>Hymenoptera</taxon>
        <taxon>Apocrita</taxon>
        <taxon>Aculeata</taxon>
        <taxon>Vespoidea</taxon>
        <taxon>Vespidae</taxon>
        <taxon>Vespinae</taxon>
        <taxon>Vespula</taxon>
    </lineage>
</organism>
<proteinExistence type="predicted"/>
<gene>
    <name evidence="2" type="ORF">V1477_019982</name>
</gene>
<keyword evidence="1" id="KW-0472">Membrane</keyword>
<feature type="transmembrane region" description="Helical" evidence="1">
    <location>
        <begin position="44"/>
        <end position="67"/>
    </location>
</feature>